<organism evidence="1 2">
    <name type="scientific">Clostridium perfringens</name>
    <dbReference type="NCBI Taxonomy" id="1502"/>
    <lineage>
        <taxon>Bacteria</taxon>
        <taxon>Bacillati</taxon>
        <taxon>Bacillota</taxon>
        <taxon>Clostridia</taxon>
        <taxon>Eubacteriales</taxon>
        <taxon>Clostridiaceae</taxon>
        <taxon>Clostridium</taxon>
    </lineage>
</organism>
<accession>A0A133N6N1</accession>
<dbReference type="RefSeq" id="WP_060795722.1">
    <property type="nucleotide sequence ID" value="NZ_KQ956217.1"/>
</dbReference>
<dbReference type="InterPro" id="IPR053745">
    <property type="entry name" value="Viral_Tail_Comp_sf"/>
</dbReference>
<dbReference type="Gene3D" id="3.30.2000.30">
    <property type="match status" value="1"/>
</dbReference>
<sequence>MSKTIELRKLIVKLLKEVNKSVFYENANDKAEYPYIVYNLDNMNTVNYPRNDIILTIDVWDRNKDTVTVETLADKIEDILNMLNKPNEKSFPTFYLEDRMSIDDEDPLIRRRQLKFKIENYYIGG</sequence>
<dbReference type="Pfam" id="PF11367">
    <property type="entry name" value="Tail_completion_gp17"/>
    <property type="match status" value="1"/>
</dbReference>
<comment type="caution">
    <text evidence="1">The sequence shown here is derived from an EMBL/GenBank/DDBJ whole genome shotgun (WGS) entry which is preliminary data.</text>
</comment>
<evidence type="ECO:0000313" key="1">
    <source>
        <dbReference type="EMBL" id="KXA11927.1"/>
    </source>
</evidence>
<gene>
    <name evidence="1" type="ORF">HMPREF3222_01576</name>
</gene>
<dbReference type="AlphaFoldDB" id="A0A133N6N1"/>
<protein>
    <recommendedName>
        <fullName evidence="3">DUF3168 domain-containing protein</fullName>
    </recommendedName>
</protein>
<proteinExistence type="predicted"/>
<dbReference type="InterPro" id="IPR021508">
    <property type="entry name" value="Gp17-like"/>
</dbReference>
<name>A0A133N6N1_CLOPF</name>
<dbReference type="PATRIC" id="fig|1502.174.peg.1588"/>
<evidence type="ECO:0008006" key="3">
    <source>
        <dbReference type="Google" id="ProtNLM"/>
    </source>
</evidence>
<reference evidence="1 2" key="1">
    <citation type="submission" date="2016-01" db="EMBL/GenBank/DDBJ databases">
        <authorList>
            <person name="Oliw E.H."/>
        </authorList>
    </citation>
    <scope>NUCLEOTIDE SEQUENCE [LARGE SCALE GENOMIC DNA]</scope>
    <source>
        <strain evidence="1 2">MJR7757A</strain>
    </source>
</reference>
<evidence type="ECO:0000313" key="2">
    <source>
        <dbReference type="Proteomes" id="UP000070646"/>
    </source>
</evidence>
<dbReference type="Proteomes" id="UP000070646">
    <property type="component" value="Unassembled WGS sequence"/>
</dbReference>
<dbReference type="EMBL" id="LRPU01000072">
    <property type="protein sequence ID" value="KXA11927.1"/>
    <property type="molecule type" value="Genomic_DNA"/>
</dbReference>